<dbReference type="Pfam" id="PF08281">
    <property type="entry name" value="Sigma70_r4_2"/>
    <property type="match status" value="1"/>
</dbReference>
<evidence type="ECO:0000256" key="1">
    <source>
        <dbReference type="ARBA" id="ARBA00010641"/>
    </source>
</evidence>
<dbReference type="EMBL" id="JAYGII010000002">
    <property type="protein sequence ID" value="MEA5444435.1"/>
    <property type="molecule type" value="Genomic_DNA"/>
</dbReference>
<comment type="caution">
    <text evidence="7">The sequence shown here is derived from an EMBL/GenBank/DDBJ whole genome shotgun (WGS) entry which is preliminary data.</text>
</comment>
<evidence type="ECO:0000259" key="5">
    <source>
        <dbReference type="Pfam" id="PF04542"/>
    </source>
</evidence>
<dbReference type="InterPro" id="IPR013325">
    <property type="entry name" value="RNA_pol_sigma_r2"/>
</dbReference>
<evidence type="ECO:0000313" key="7">
    <source>
        <dbReference type="EMBL" id="MEA5444435.1"/>
    </source>
</evidence>
<evidence type="ECO:0000256" key="3">
    <source>
        <dbReference type="ARBA" id="ARBA00023082"/>
    </source>
</evidence>
<dbReference type="GO" id="GO:0006352">
    <property type="term" value="P:DNA-templated transcription initiation"/>
    <property type="evidence" value="ECO:0007669"/>
    <property type="project" value="InterPro"/>
</dbReference>
<reference evidence="7 8" key="1">
    <citation type="submission" date="2023-12" db="EMBL/GenBank/DDBJ databases">
        <title>Whole-genome sequencing of halo(alkali)philic microorganisms from hypersaline lakes.</title>
        <authorList>
            <person name="Sorokin D.Y."/>
            <person name="Merkel A.Y."/>
            <person name="Messina E."/>
            <person name="Yakimov M."/>
        </authorList>
    </citation>
    <scope>NUCLEOTIDE SEQUENCE [LARGE SCALE GENOMIC DNA]</scope>
    <source>
        <strain evidence="7 8">AB-CW1</strain>
    </source>
</reference>
<dbReference type="PANTHER" id="PTHR43133:SF46">
    <property type="entry name" value="RNA POLYMERASE SIGMA-70 FACTOR ECF SUBFAMILY"/>
    <property type="match status" value="1"/>
</dbReference>
<dbReference type="SUPFAM" id="SSF88659">
    <property type="entry name" value="Sigma3 and sigma4 domains of RNA polymerase sigma factors"/>
    <property type="match status" value="1"/>
</dbReference>
<dbReference type="CDD" id="cd06171">
    <property type="entry name" value="Sigma70_r4"/>
    <property type="match status" value="1"/>
</dbReference>
<dbReference type="InterPro" id="IPR036388">
    <property type="entry name" value="WH-like_DNA-bd_sf"/>
</dbReference>
<comment type="similarity">
    <text evidence="1">Belongs to the sigma-70 factor family. ECF subfamily.</text>
</comment>
<dbReference type="SUPFAM" id="SSF88946">
    <property type="entry name" value="Sigma2 domain of RNA polymerase sigma factors"/>
    <property type="match status" value="1"/>
</dbReference>
<organism evidence="7 8">
    <name type="scientific">Natronospira elongata</name>
    <dbReference type="NCBI Taxonomy" id="3110268"/>
    <lineage>
        <taxon>Bacteria</taxon>
        <taxon>Pseudomonadati</taxon>
        <taxon>Pseudomonadota</taxon>
        <taxon>Gammaproteobacteria</taxon>
        <taxon>Natronospirales</taxon>
        <taxon>Natronospiraceae</taxon>
        <taxon>Natronospira</taxon>
    </lineage>
</organism>
<dbReference type="AlphaFoldDB" id="A0AAP6MKM0"/>
<name>A0AAP6MKM0_9GAMM</name>
<evidence type="ECO:0000256" key="4">
    <source>
        <dbReference type="ARBA" id="ARBA00023163"/>
    </source>
</evidence>
<dbReference type="NCBIfam" id="TIGR02937">
    <property type="entry name" value="sigma70-ECF"/>
    <property type="match status" value="1"/>
</dbReference>
<dbReference type="RefSeq" id="WP_346049636.1">
    <property type="nucleotide sequence ID" value="NZ_JAYGII010000002.1"/>
</dbReference>
<keyword evidence="8" id="KW-1185">Reference proteome</keyword>
<dbReference type="GO" id="GO:0016987">
    <property type="term" value="F:sigma factor activity"/>
    <property type="evidence" value="ECO:0007669"/>
    <property type="project" value="UniProtKB-KW"/>
</dbReference>
<dbReference type="Gene3D" id="1.10.10.10">
    <property type="entry name" value="Winged helix-like DNA-binding domain superfamily/Winged helix DNA-binding domain"/>
    <property type="match status" value="1"/>
</dbReference>
<feature type="domain" description="RNA polymerase sigma factor 70 region 4 type 2" evidence="6">
    <location>
        <begin position="120"/>
        <end position="172"/>
    </location>
</feature>
<dbReference type="InterPro" id="IPR039425">
    <property type="entry name" value="RNA_pol_sigma-70-like"/>
</dbReference>
<keyword evidence="3" id="KW-0731">Sigma factor</keyword>
<gene>
    <name evidence="7" type="ORF">VCB98_01205</name>
</gene>
<dbReference type="InterPro" id="IPR013324">
    <property type="entry name" value="RNA_pol_sigma_r3/r4-like"/>
</dbReference>
<dbReference type="InterPro" id="IPR007627">
    <property type="entry name" value="RNA_pol_sigma70_r2"/>
</dbReference>
<dbReference type="PANTHER" id="PTHR43133">
    <property type="entry name" value="RNA POLYMERASE ECF-TYPE SIGMA FACTO"/>
    <property type="match status" value="1"/>
</dbReference>
<dbReference type="InterPro" id="IPR013249">
    <property type="entry name" value="RNA_pol_sigma70_r4_t2"/>
</dbReference>
<dbReference type="Gene3D" id="1.10.1740.10">
    <property type="match status" value="1"/>
</dbReference>
<accession>A0AAP6MKM0</accession>
<dbReference type="GO" id="GO:0003677">
    <property type="term" value="F:DNA binding"/>
    <property type="evidence" value="ECO:0007669"/>
    <property type="project" value="InterPro"/>
</dbReference>
<dbReference type="Proteomes" id="UP001302316">
    <property type="component" value="Unassembled WGS sequence"/>
</dbReference>
<dbReference type="Pfam" id="PF04542">
    <property type="entry name" value="Sigma70_r2"/>
    <property type="match status" value="1"/>
</dbReference>
<protein>
    <submittedName>
        <fullName evidence="7">SigE family RNA polymerase sigma factor</fullName>
    </submittedName>
</protein>
<dbReference type="InterPro" id="IPR014284">
    <property type="entry name" value="RNA_pol_sigma-70_dom"/>
</dbReference>
<proteinExistence type="inferred from homology"/>
<evidence type="ECO:0000256" key="2">
    <source>
        <dbReference type="ARBA" id="ARBA00023015"/>
    </source>
</evidence>
<keyword evidence="2" id="KW-0805">Transcription regulation</keyword>
<evidence type="ECO:0000313" key="8">
    <source>
        <dbReference type="Proteomes" id="UP001302316"/>
    </source>
</evidence>
<sequence length="181" mass="20355">MDNKNDSQSVDSKQAWVVSASRGDREAFDQLYRHYGGRLLATAWRLAGGDRGRAEDWVQDCFLQAWQKLGQLRDPQAFGGWLRRLLVNISLADKRRPRLLTQENPPEQAAGEPPWPCADRDLERAITGLPDNARLVLVLFHLEGMSHEEIASTAGIAVGTSKAQLHRARKLLKEVLSHDTH</sequence>
<feature type="domain" description="RNA polymerase sigma-70 region 2" evidence="5">
    <location>
        <begin position="31"/>
        <end position="92"/>
    </location>
</feature>
<keyword evidence="4" id="KW-0804">Transcription</keyword>
<evidence type="ECO:0000259" key="6">
    <source>
        <dbReference type="Pfam" id="PF08281"/>
    </source>
</evidence>